<sequence length="79" mass="8921">MLQQSKQRMTADNQFLKLQTKSLARGRMNSEMDSIIQQRAENTARLRGLRLAKEAQDQALALASPLPKTKRPRVSKISA</sequence>
<comment type="caution">
    <text evidence="1">The sequence shown here is derived from an EMBL/GenBank/DDBJ whole genome shotgun (WGS) entry which is preliminary data.</text>
</comment>
<name>A0ABU3SB38_9HYPH</name>
<accession>A0ABU3SB38</accession>
<reference evidence="1 2" key="1">
    <citation type="submission" date="2023-09" db="EMBL/GenBank/DDBJ databases">
        <title>Whole genome shotgun sequencing (WGS) of Bosea sp. ZW T0_25, isolated from stored onions (Allium cepa).</title>
        <authorList>
            <person name="Stoll D.A."/>
            <person name="Huch M."/>
        </authorList>
    </citation>
    <scope>NUCLEOTIDE SEQUENCE [LARGE SCALE GENOMIC DNA]</scope>
    <source>
        <strain evidence="1 2">ZW T0_25</strain>
    </source>
</reference>
<protein>
    <submittedName>
        <fullName evidence="1">Uncharacterized protein</fullName>
    </submittedName>
</protein>
<evidence type="ECO:0000313" key="1">
    <source>
        <dbReference type="EMBL" id="MDU0341936.1"/>
    </source>
</evidence>
<organism evidence="1 2">
    <name type="scientific">Bosea rubneri</name>
    <dbReference type="NCBI Taxonomy" id="3075434"/>
    <lineage>
        <taxon>Bacteria</taxon>
        <taxon>Pseudomonadati</taxon>
        <taxon>Pseudomonadota</taxon>
        <taxon>Alphaproteobacteria</taxon>
        <taxon>Hyphomicrobiales</taxon>
        <taxon>Boseaceae</taxon>
        <taxon>Bosea</taxon>
    </lineage>
</organism>
<proteinExistence type="predicted"/>
<keyword evidence="2" id="KW-1185">Reference proteome</keyword>
<gene>
    <name evidence="1" type="ORF">RKE40_18725</name>
</gene>
<dbReference type="RefSeq" id="WP_316019741.1">
    <property type="nucleotide sequence ID" value="NZ_JAWDID010000031.1"/>
</dbReference>
<dbReference type="EMBL" id="JAWDID010000031">
    <property type="protein sequence ID" value="MDU0341936.1"/>
    <property type="molecule type" value="Genomic_DNA"/>
</dbReference>
<dbReference type="Proteomes" id="UP001254257">
    <property type="component" value="Unassembled WGS sequence"/>
</dbReference>
<evidence type="ECO:0000313" key="2">
    <source>
        <dbReference type="Proteomes" id="UP001254257"/>
    </source>
</evidence>